<feature type="non-terminal residue" evidence="9">
    <location>
        <position position="1"/>
    </location>
</feature>
<dbReference type="EMBL" id="HACG01005541">
    <property type="protein sequence ID" value="CEK52406.1"/>
    <property type="molecule type" value="Transcribed_RNA"/>
</dbReference>
<dbReference type="PROSITE" id="PS00028">
    <property type="entry name" value="ZINC_FINGER_C2H2_1"/>
    <property type="match status" value="2"/>
</dbReference>
<evidence type="ECO:0000256" key="3">
    <source>
        <dbReference type="ARBA" id="ARBA00022737"/>
    </source>
</evidence>
<keyword evidence="2" id="KW-0479">Metal-binding</keyword>
<keyword evidence="4 7" id="KW-0863">Zinc-finger</keyword>
<keyword evidence="6" id="KW-0539">Nucleus</keyword>
<evidence type="ECO:0000256" key="5">
    <source>
        <dbReference type="ARBA" id="ARBA00022833"/>
    </source>
</evidence>
<dbReference type="PROSITE" id="PS50157">
    <property type="entry name" value="ZINC_FINGER_C2H2_2"/>
    <property type="match status" value="2"/>
</dbReference>
<dbReference type="InterPro" id="IPR013087">
    <property type="entry name" value="Znf_C2H2_type"/>
</dbReference>
<evidence type="ECO:0000313" key="9">
    <source>
        <dbReference type="EMBL" id="CEK52406.1"/>
    </source>
</evidence>
<feature type="domain" description="C2H2-type" evidence="8">
    <location>
        <begin position="127"/>
        <end position="155"/>
    </location>
</feature>
<dbReference type="InterPro" id="IPR036236">
    <property type="entry name" value="Znf_C2H2_sf"/>
</dbReference>
<gene>
    <name evidence="9" type="primary">ORF16661</name>
</gene>
<dbReference type="Gene3D" id="3.30.160.60">
    <property type="entry name" value="Classic Zinc Finger"/>
    <property type="match status" value="2"/>
</dbReference>
<accession>A0A0B6Y9A3</accession>
<name>A0A0B6Y9A3_9EUPU</name>
<feature type="domain" description="C2H2-type" evidence="8">
    <location>
        <begin position="154"/>
        <end position="182"/>
    </location>
</feature>
<evidence type="ECO:0000256" key="7">
    <source>
        <dbReference type="PROSITE-ProRule" id="PRU00042"/>
    </source>
</evidence>
<evidence type="ECO:0000256" key="4">
    <source>
        <dbReference type="ARBA" id="ARBA00022771"/>
    </source>
</evidence>
<evidence type="ECO:0000256" key="6">
    <source>
        <dbReference type="ARBA" id="ARBA00023242"/>
    </source>
</evidence>
<reference evidence="9" key="1">
    <citation type="submission" date="2014-12" db="EMBL/GenBank/DDBJ databases">
        <title>Insight into the proteome of Arion vulgaris.</title>
        <authorList>
            <person name="Aradska J."/>
            <person name="Bulat T."/>
            <person name="Smidak R."/>
            <person name="Sarate P."/>
            <person name="Gangsoo J."/>
            <person name="Sialana F."/>
            <person name="Bilban M."/>
            <person name="Lubec G."/>
        </authorList>
    </citation>
    <scope>NUCLEOTIDE SEQUENCE</scope>
    <source>
        <tissue evidence="9">Skin</tissue>
    </source>
</reference>
<feature type="non-terminal residue" evidence="9">
    <location>
        <position position="263"/>
    </location>
</feature>
<comment type="subcellular location">
    <subcellularLocation>
        <location evidence="1">Nucleus</location>
    </subcellularLocation>
</comment>
<dbReference type="GO" id="GO:0008270">
    <property type="term" value="F:zinc ion binding"/>
    <property type="evidence" value="ECO:0007669"/>
    <property type="project" value="UniProtKB-KW"/>
</dbReference>
<dbReference type="GO" id="GO:0000981">
    <property type="term" value="F:DNA-binding transcription factor activity, RNA polymerase II-specific"/>
    <property type="evidence" value="ECO:0007669"/>
    <property type="project" value="TreeGrafter"/>
</dbReference>
<evidence type="ECO:0000256" key="2">
    <source>
        <dbReference type="ARBA" id="ARBA00022723"/>
    </source>
</evidence>
<proteinExistence type="predicted"/>
<dbReference type="SMART" id="SM00355">
    <property type="entry name" value="ZnF_C2H2"/>
    <property type="match status" value="3"/>
</dbReference>
<organism evidence="9">
    <name type="scientific">Arion vulgaris</name>
    <dbReference type="NCBI Taxonomy" id="1028688"/>
    <lineage>
        <taxon>Eukaryota</taxon>
        <taxon>Metazoa</taxon>
        <taxon>Spiralia</taxon>
        <taxon>Lophotrochozoa</taxon>
        <taxon>Mollusca</taxon>
        <taxon>Gastropoda</taxon>
        <taxon>Heterobranchia</taxon>
        <taxon>Euthyneura</taxon>
        <taxon>Panpulmonata</taxon>
        <taxon>Eupulmonata</taxon>
        <taxon>Stylommatophora</taxon>
        <taxon>Helicina</taxon>
        <taxon>Arionoidea</taxon>
        <taxon>Arionidae</taxon>
        <taxon>Arion</taxon>
    </lineage>
</organism>
<evidence type="ECO:0000259" key="8">
    <source>
        <dbReference type="PROSITE" id="PS50157"/>
    </source>
</evidence>
<dbReference type="GO" id="GO:0005634">
    <property type="term" value="C:nucleus"/>
    <property type="evidence" value="ECO:0007669"/>
    <property type="project" value="UniProtKB-SubCell"/>
</dbReference>
<dbReference type="PANTHER" id="PTHR24394:SF29">
    <property type="entry name" value="MYONEURIN"/>
    <property type="match status" value="1"/>
</dbReference>
<sequence>NTESISGSDKGYVSLDLENQGASGISTQLIPEFSRKLSFVEHDDVVQSTIDVPDNSAGPQFSDTTMLPTLENKTDTCDTGSTIPDVSEVKAKESKQSFICSCRDRFEKSVQLAAHKRWSCKLRERTAQCDVCKNWFATDMGLKRHMKHAHGGVYSCESCSVRFPNKVKLTRHWVEVHYDENKDKSNTLKCFECGDTNFDNKFELECHLVLHKFEKHQQKLAQSTSGPPHSDIPFSPYTSPPFMRGMRPPHPFHHPYGFGHAWP</sequence>
<keyword evidence="5" id="KW-0862">Zinc</keyword>
<dbReference type="AlphaFoldDB" id="A0A0B6Y9A3"/>
<evidence type="ECO:0000256" key="1">
    <source>
        <dbReference type="ARBA" id="ARBA00004123"/>
    </source>
</evidence>
<protein>
    <recommendedName>
        <fullName evidence="8">C2H2-type domain-containing protein</fullName>
    </recommendedName>
</protein>
<dbReference type="PANTHER" id="PTHR24394">
    <property type="entry name" value="ZINC FINGER PROTEIN"/>
    <property type="match status" value="1"/>
</dbReference>
<keyword evidence="3" id="KW-0677">Repeat</keyword>
<dbReference type="SUPFAM" id="SSF57667">
    <property type="entry name" value="beta-beta-alpha zinc fingers"/>
    <property type="match status" value="1"/>
</dbReference>